<dbReference type="GO" id="GO:0005783">
    <property type="term" value="C:endoplasmic reticulum"/>
    <property type="evidence" value="ECO:0007669"/>
    <property type="project" value="TreeGrafter"/>
</dbReference>
<keyword evidence="4 6" id="KW-1133">Transmembrane helix</keyword>
<name>A0A182T207_9DIPT</name>
<dbReference type="GO" id="GO:0016020">
    <property type="term" value="C:membrane"/>
    <property type="evidence" value="ECO:0007669"/>
    <property type="project" value="UniProtKB-SubCell"/>
</dbReference>
<keyword evidence="5 6" id="KW-0472">Membrane</keyword>
<dbReference type="PANTHER" id="PTHR31322:SF2">
    <property type="entry name" value="E3 UBIQUITIN-PROTEIN LIGASE TM129"/>
    <property type="match status" value="1"/>
</dbReference>
<dbReference type="GO" id="GO:0016567">
    <property type="term" value="P:protein ubiquitination"/>
    <property type="evidence" value="ECO:0007669"/>
    <property type="project" value="InterPro"/>
</dbReference>
<dbReference type="GO" id="GO:0061630">
    <property type="term" value="F:ubiquitin protein ligase activity"/>
    <property type="evidence" value="ECO:0007669"/>
    <property type="project" value="InterPro"/>
</dbReference>
<evidence type="ECO:0000256" key="2">
    <source>
        <dbReference type="ARBA" id="ARBA00007332"/>
    </source>
</evidence>
<accession>A0A182T207</accession>
<dbReference type="VEuPathDB" id="VectorBase:AMAM018029"/>
<dbReference type="Pfam" id="PF10272">
    <property type="entry name" value="Tmpp129"/>
    <property type="match status" value="1"/>
</dbReference>
<evidence type="ECO:0000256" key="1">
    <source>
        <dbReference type="ARBA" id="ARBA00004141"/>
    </source>
</evidence>
<comment type="subcellular location">
    <subcellularLocation>
        <location evidence="1">Membrane</location>
        <topology evidence="1">Multi-pass membrane protein</topology>
    </subcellularLocation>
</comment>
<evidence type="ECO:0000256" key="3">
    <source>
        <dbReference type="ARBA" id="ARBA00022692"/>
    </source>
</evidence>
<feature type="transmembrane region" description="Helical" evidence="6">
    <location>
        <begin position="58"/>
        <end position="76"/>
    </location>
</feature>
<comment type="similarity">
    <text evidence="2">Belongs to the TMEM129 family.</text>
</comment>
<feature type="transmembrane region" description="Helical" evidence="6">
    <location>
        <begin position="97"/>
        <end position="119"/>
    </location>
</feature>
<sequence length="404" mass="46166">MVPHIVYCIIFVMLFFFTIFPTAEMESVGLTVNQLCTHYLAAETDFVLYHLKATSVKLLIHSAMPFGYVIFVWLMAWMNPAELVMQPNASAYAESAWNAFCSGSGTLLLVAMLTVFYWATDGWSNHPIAKQLQLLTTPDLPDWRSVATNINDEYRRDTKISIRSNAITTLVVTESWIIKTNMYVHNIVPQSEAQLSAYKQEYAYTSFIPIIPFIDLQIDKKEVITDTLESAEFVNILVKPQVSRVRPFIIRINISHIKELRDRLQRPILVMPSVQFRSLTERFVEAFKEEVALNPTIASTFVPEDGDCCLACLQALPDVKIVKYCLDVDANGAILHESERCQPCGCRPLWCVGCLATWFASQQRRADRDTWLSKKTTCPMCRARFCVRDVCYLENRVPVQQTEE</sequence>
<organism evidence="7 8">
    <name type="scientific">Anopheles maculatus</name>
    <dbReference type="NCBI Taxonomy" id="74869"/>
    <lineage>
        <taxon>Eukaryota</taxon>
        <taxon>Metazoa</taxon>
        <taxon>Ecdysozoa</taxon>
        <taxon>Arthropoda</taxon>
        <taxon>Hexapoda</taxon>
        <taxon>Insecta</taxon>
        <taxon>Pterygota</taxon>
        <taxon>Neoptera</taxon>
        <taxon>Endopterygota</taxon>
        <taxon>Diptera</taxon>
        <taxon>Nematocera</taxon>
        <taxon>Culicoidea</taxon>
        <taxon>Culicidae</taxon>
        <taxon>Anophelinae</taxon>
        <taxon>Anopheles</taxon>
        <taxon>Anopheles maculatus group</taxon>
    </lineage>
</organism>
<proteinExistence type="inferred from homology"/>
<evidence type="ECO:0000313" key="8">
    <source>
        <dbReference type="Proteomes" id="UP000075901"/>
    </source>
</evidence>
<dbReference type="EnsemblMetazoa" id="AMAM018029-RA">
    <property type="protein sequence ID" value="AMAM018029-PA"/>
    <property type="gene ID" value="AMAM018029"/>
</dbReference>
<reference evidence="7" key="2">
    <citation type="submission" date="2020-05" db="UniProtKB">
        <authorList>
            <consortium name="EnsemblMetazoa"/>
        </authorList>
    </citation>
    <scope>IDENTIFICATION</scope>
    <source>
        <strain evidence="7">maculatus3</strain>
    </source>
</reference>
<protein>
    <submittedName>
        <fullName evidence="7">Uncharacterized protein</fullName>
    </submittedName>
</protein>
<evidence type="ECO:0000256" key="4">
    <source>
        <dbReference type="ARBA" id="ARBA00022989"/>
    </source>
</evidence>
<dbReference type="AlphaFoldDB" id="A0A182T207"/>
<evidence type="ECO:0000313" key="7">
    <source>
        <dbReference type="EnsemblMetazoa" id="AMAM018029-PA"/>
    </source>
</evidence>
<keyword evidence="8" id="KW-1185">Reference proteome</keyword>
<reference evidence="8" key="1">
    <citation type="submission" date="2013-09" db="EMBL/GenBank/DDBJ databases">
        <title>The Genome Sequence of Anopheles maculatus species B.</title>
        <authorList>
            <consortium name="The Broad Institute Genomics Platform"/>
            <person name="Neafsey D.E."/>
            <person name="Besansky N."/>
            <person name="Howell P."/>
            <person name="Walton C."/>
            <person name="Young S.K."/>
            <person name="Zeng Q."/>
            <person name="Gargeya S."/>
            <person name="Fitzgerald M."/>
            <person name="Haas B."/>
            <person name="Abouelleil A."/>
            <person name="Allen A.W."/>
            <person name="Alvarado L."/>
            <person name="Arachchi H.M."/>
            <person name="Berlin A.M."/>
            <person name="Chapman S.B."/>
            <person name="Gainer-Dewar J."/>
            <person name="Goldberg J."/>
            <person name="Griggs A."/>
            <person name="Gujja S."/>
            <person name="Hansen M."/>
            <person name="Howarth C."/>
            <person name="Imamovic A."/>
            <person name="Ireland A."/>
            <person name="Larimer J."/>
            <person name="McCowan C."/>
            <person name="Murphy C."/>
            <person name="Pearson M."/>
            <person name="Poon T.W."/>
            <person name="Priest M."/>
            <person name="Roberts A."/>
            <person name="Saif S."/>
            <person name="Shea T."/>
            <person name="Sisk P."/>
            <person name="Sykes S."/>
            <person name="Wortman J."/>
            <person name="Nusbaum C."/>
            <person name="Birren B."/>
        </authorList>
    </citation>
    <scope>NUCLEOTIDE SEQUENCE [LARGE SCALE GENOMIC DNA]</scope>
    <source>
        <strain evidence="8">maculatus3</strain>
    </source>
</reference>
<feature type="transmembrane region" description="Helical" evidence="6">
    <location>
        <begin position="5"/>
        <end position="23"/>
    </location>
</feature>
<evidence type="ECO:0000256" key="6">
    <source>
        <dbReference type="SAM" id="Phobius"/>
    </source>
</evidence>
<dbReference type="PANTHER" id="PTHR31322">
    <property type="entry name" value="E3 UBIQUITIN-PROTEIN LIGASE TM129"/>
    <property type="match status" value="1"/>
</dbReference>
<evidence type="ECO:0000256" key="5">
    <source>
        <dbReference type="ARBA" id="ARBA00023136"/>
    </source>
</evidence>
<dbReference type="InterPro" id="IPR018801">
    <property type="entry name" value="TM129"/>
</dbReference>
<dbReference type="Proteomes" id="UP000075901">
    <property type="component" value="Unassembled WGS sequence"/>
</dbReference>
<keyword evidence="3 6" id="KW-0812">Transmembrane</keyword>